<keyword evidence="2" id="KW-0812">Transmembrane</keyword>
<keyword evidence="3" id="KW-1133">Transmembrane helix</keyword>
<evidence type="ECO:0008006" key="6">
    <source>
        <dbReference type="Google" id="ProtNLM"/>
    </source>
</evidence>
<evidence type="ECO:0000256" key="4">
    <source>
        <dbReference type="ARBA" id="ARBA00023136"/>
    </source>
</evidence>
<comment type="subcellular location">
    <subcellularLocation>
        <location evidence="1">Membrane</location>
    </subcellularLocation>
</comment>
<organism evidence="5">
    <name type="scientific">mine drainage metagenome</name>
    <dbReference type="NCBI Taxonomy" id="410659"/>
    <lineage>
        <taxon>unclassified sequences</taxon>
        <taxon>metagenomes</taxon>
        <taxon>ecological metagenomes</taxon>
    </lineage>
</organism>
<accession>T0ZVL0</accession>
<evidence type="ECO:0000256" key="2">
    <source>
        <dbReference type="ARBA" id="ARBA00022692"/>
    </source>
</evidence>
<dbReference type="Pfam" id="PF02104">
    <property type="entry name" value="SURF1"/>
    <property type="match status" value="1"/>
</dbReference>
<protein>
    <recommendedName>
        <fullName evidence="6">SURF1-like protein</fullName>
    </recommendedName>
</protein>
<dbReference type="CDD" id="cd06662">
    <property type="entry name" value="SURF1"/>
    <property type="match status" value="1"/>
</dbReference>
<dbReference type="PANTHER" id="PTHR23427">
    <property type="entry name" value="SURFEIT LOCUS PROTEIN"/>
    <property type="match status" value="1"/>
</dbReference>
<reference evidence="5" key="1">
    <citation type="submission" date="2013-08" db="EMBL/GenBank/DDBJ databases">
        <authorList>
            <person name="Mendez C."/>
            <person name="Richter M."/>
            <person name="Ferrer M."/>
            <person name="Sanchez J."/>
        </authorList>
    </citation>
    <scope>NUCLEOTIDE SEQUENCE</scope>
</reference>
<evidence type="ECO:0000256" key="1">
    <source>
        <dbReference type="ARBA" id="ARBA00004370"/>
    </source>
</evidence>
<dbReference type="PANTHER" id="PTHR23427:SF2">
    <property type="entry name" value="SURFEIT LOCUS PROTEIN 1"/>
    <property type="match status" value="1"/>
</dbReference>
<reference evidence="5" key="2">
    <citation type="journal article" date="2014" name="ISME J.">
        <title>Microbial stratification in low pH oxic and suboxic macroscopic growths along an acid mine drainage.</title>
        <authorList>
            <person name="Mendez-Garcia C."/>
            <person name="Mesa V."/>
            <person name="Sprenger R.R."/>
            <person name="Richter M."/>
            <person name="Diez M.S."/>
            <person name="Solano J."/>
            <person name="Bargiela R."/>
            <person name="Golyshina O.V."/>
            <person name="Manteca A."/>
            <person name="Ramos J.L."/>
            <person name="Gallego J.R."/>
            <person name="Llorente I."/>
            <person name="Martins Dos Santos V.A."/>
            <person name="Jensen O.N."/>
            <person name="Pelaez A.I."/>
            <person name="Sanchez J."/>
            <person name="Ferrer M."/>
        </authorList>
    </citation>
    <scope>NUCLEOTIDE SEQUENCE</scope>
</reference>
<keyword evidence="4" id="KW-0472">Membrane</keyword>
<name>T0ZVL0_9ZZZZ</name>
<evidence type="ECO:0000313" key="5">
    <source>
        <dbReference type="EMBL" id="EQD32709.1"/>
    </source>
</evidence>
<proteinExistence type="predicted"/>
<dbReference type="InterPro" id="IPR002994">
    <property type="entry name" value="Surf1/Shy1"/>
</dbReference>
<gene>
    <name evidence="5" type="ORF">B1A_19356</name>
</gene>
<dbReference type="InterPro" id="IPR045214">
    <property type="entry name" value="Surf1/Surf4"/>
</dbReference>
<dbReference type="EMBL" id="AUZX01014281">
    <property type="protein sequence ID" value="EQD32709.1"/>
    <property type="molecule type" value="Genomic_DNA"/>
</dbReference>
<sequence>MFAPSPALTALLALLAVGFVLLGRWQWRLGEAHAAQYRRFVHGAARIVTLGSASLASVPDYQRVRVRGTYEGARQFLLDNSIHDGQDGYQVLTPLKRSPGDTVLVDRGWVPFTGSRARLPDVVLAASGPVTVVGRVARLPVAGLAFGRAAPPPGNRWPKVTSFPRFSDLSAALGRPVEPRILLLEAGAPDGYVRVWRTPGMPACRTGAMPFSGGPWRPRPG</sequence>
<dbReference type="AlphaFoldDB" id="T0ZVL0"/>
<dbReference type="GO" id="GO:0016020">
    <property type="term" value="C:membrane"/>
    <property type="evidence" value="ECO:0007669"/>
    <property type="project" value="UniProtKB-SubCell"/>
</dbReference>
<evidence type="ECO:0000256" key="3">
    <source>
        <dbReference type="ARBA" id="ARBA00022989"/>
    </source>
</evidence>
<dbReference type="PROSITE" id="PS50895">
    <property type="entry name" value="SURF1"/>
    <property type="match status" value="1"/>
</dbReference>
<comment type="caution">
    <text evidence="5">The sequence shown here is derived from an EMBL/GenBank/DDBJ whole genome shotgun (WGS) entry which is preliminary data.</text>
</comment>